<dbReference type="InterPro" id="IPR050334">
    <property type="entry name" value="Molybdenum_import_ModC"/>
</dbReference>
<dbReference type="GO" id="GO:0005524">
    <property type="term" value="F:ATP binding"/>
    <property type="evidence" value="ECO:0007669"/>
    <property type="project" value="UniProtKB-KW"/>
</dbReference>
<dbReference type="GO" id="GO:0055085">
    <property type="term" value="P:transmembrane transport"/>
    <property type="evidence" value="ECO:0007669"/>
    <property type="project" value="InterPro"/>
</dbReference>
<dbReference type="SUPFAM" id="SSF161098">
    <property type="entry name" value="MetI-like"/>
    <property type="match status" value="1"/>
</dbReference>
<keyword evidence="2 12" id="KW-0813">Transport</keyword>
<dbReference type="InterPro" id="IPR027417">
    <property type="entry name" value="P-loop_NTPase"/>
</dbReference>
<dbReference type="PROSITE" id="PS50893">
    <property type="entry name" value="ABC_TRANSPORTER_2"/>
    <property type="match status" value="1"/>
</dbReference>
<dbReference type="GO" id="GO:0016887">
    <property type="term" value="F:ATP hydrolysis activity"/>
    <property type="evidence" value="ECO:0007669"/>
    <property type="project" value="InterPro"/>
</dbReference>
<dbReference type="Pfam" id="PF03459">
    <property type="entry name" value="TOBE"/>
    <property type="match status" value="1"/>
</dbReference>
<comment type="similarity">
    <text evidence="12">Belongs to the binding-protein-dependent transport system permease family.</text>
</comment>
<dbReference type="SUPFAM" id="SSF52540">
    <property type="entry name" value="P-loop containing nucleoside triphosphate hydrolases"/>
    <property type="match status" value="1"/>
</dbReference>
<evidence type="ECO:0000256" key="12">
    <source>
        <dbReference type="RuleBase" id="RU363032"/>
    </source>
</evidence>
<dbReference type="PANTHER" id="PTHR43514">
    <property type="entry name" value="ABC TRANSPORTER I FAMILY MEMBER 10"/>
    <property type="match status" value="1"/>
</dbReference>
<feature type="domain" description="ABC transmembrane type-1" evidence="15">
    <location>
        <begin position="23"/>
        <end position="224"/>
    </location>
</feature>
<dbReference type="GO" id="GO:0015689">
    <property type="term" value="P:molybdate ion transport"/>
    <property type="evidence" value="ECO:0007669"/>
    <property type="project" value="InterPro"/>
</dbReference>
<evidence type="ECO:0000259" key="14">
    <source>
        <dbReference type="PROSITE" id="PS50893"/>
    </source>
</evidence>
<gene>
    <name evidence="17" type="ORF">HD592_000391</name>
</gene>
<keyword evidence="8" id="KW-1278">Translocase</keyword>
<dbReference type="InterPro" id="IPR000515">
    <property type="entry name" value="MetI-like"/>
</dbReference>
<dbReference type="RefSeq" id="WP_320657969.1">
    <property type="nucleotide sequence ID" value="NZ_JACHMK010000001.1"/>
</dbReference>
<comment type="caution">
    <text evidence="17">The sequence shown here is derived from an EMBL/GenBank/DDBJ whole genome shotgun (WGS) entry which is preliminary data.</text>
</comment>
<keyword evidence="18" id="KW-1185">Reference proteome</keyword>
<name>A0A923E557_9ACTO</name>
<evidence type="ECO:0000256" key="7">
    <source>
        <dbReference type="ARBA" id="ARBA00022840"/>
    </source>
</evidence>
<evidence type="ECO:0000256" key="8">
    <source>
        <dbReference type="ARBA" id="ARBA00022967"/>
    </source>
</evidence>
<feature type="domain" description="Mop" evidence="16">
    <location>
        <begin position="573"/>
        <end position="638"/>
    </location>
</feature>
<dbReference type="InterPro" id="IPR035906">
    <property type="entry name" value="MetI-like_sf"/>
</dbReference>
<evidence type="ECO:0000256" key="9">
    <source>
        <dbReference type="ARBA" id="ARBA00022989"/>
    </source>
</evidence>
<accession>A0A923E557</accession>
<sequence length="648" mass="67082">MGARVPWSRLPALLVSEAALDAICLSVKTSLAALAIDVLLGVPAAVLLSRDWRGVRAARVLVALPLSLPPVVAGMALLSAFGRRSPFGGSLEAIGVDIAFSSIAVVMAQVFVSLPFLVVTLESALRSRSGGLEKTAASLGARPTRILFSATLPCVVPALARGSALALARSLGEFGATLTFAGSLQGVTRTLPLQIYLARESDTDLALALGAVLLGAALVVVTLTEAISTPRPRSVPEDEDEVEGALERRNPATDPDTAPPREPVEVRVHGRVESRGWGVYCALPAGRVTAVMGRNGSGKSTLAGVVAGALALDEGEARIGRVLVDGDGVFVPARARSVAVVDQHPRLFGWKRVIDEVAFPLRARGVPRAEARARARVQLDAVGCGALAERRGDSLSGGQTARVALARALVFDPEVLVLDEPTASLDVEAAARVASVIARRLDGERITALLITHDIVEALALASRLLILEEGHVVEEGAPSRILASPSSLFGARLAGLNIVRGEALPRIPGSPLVSVALADGRLTGVVDSTRRAAGTCGRAAAASEAEEIPRGGAPVALLFAPEAVILSREPVAGSPRTVLRARIRSVEASADSIAVDLEVAGTPIRARLTAAAWAELELGPGSDVWCAIKAMQVRAIPLASPVLDNGL</sequence>
<dbReference type="Gene3D" id="3.40.50.300">
    <property type="entry name" value="P-loop containing nucleotide triphosphate hydrolases"/>
    <property type="match status" value="1"/>
</dbReference>
<dbReference type="CDD" id="cd06261">
    <property type="entry name" value="TM_PBP2"/>
    <property type="match status" value="1"/>
</dbReference>
<dbReference type="Gene3D" id="2.40.50.100">
    <property type="match status" value="1"/>
</dbReference>
<feature type="transmembrane region" description="Helical" evidence="12">
    <location>
        <begin position="30"/>
        <end position="48"/>
    </location>
</feature>
<dbReference type="EMBL" id="JACHMK010000001">
    <property type="protein sequence ID" value="MBB6333826.1"/>
    <property type="molecule type" value="Genomic_DNA"/>
</dbReference>
<keyword evidence="6" id="KW-0547">Nucleotide-binding</keyword>
<keyword evidence="5 12" id="KW-0812">Transmembrane</keyword>
<evidence type="ECO:0000256" key="6">
    <source>
        <dbReference type="ARBA" id="ARBA00022741"/>
    </source>
</evidence>
<dbReference type="InterPro" id="IPR005116">
    <property type="entry name" value="Transp-assoc_OB_typ1"/>
</dbReference>
<comment type="subcellular location">
    <subcellularLocation>
        <location evidence="12">Cell membrane</location>
        <topology evidence="12">Multi-pass membrane protein</topology>
    </subcellularLocation>
    <subcellularLocation>
        <location evidence="1">Membrane</location>
        <topology evidence="1">Multi-pass membrane protein</topology>
    </subcellularLocation>
</comment>
<evidence type="ECO:0000256" key="5">
    <source>
        <dbReference type="ARBA" id="ARBA00022692"/>
    </source>
</evidence>
<evidence type="ECO:0000259" key="15">
    <source>
        <dbReference type="PROSITE" id="PS50928"/>
    </source>
</evidence>
<evidence type="ECO:0000259" key="16">
    <source>
        <dbReference type="PROSITE" id="PS51866"/>
    </source>
</evidence>
<evidence type="ECO:0000256" key="2">
    <source>
        <dbReference type="ARBA" id="ARBA00022448"/>
    </source>
</evidence>
<protein>
    <submittedName>
        <fullName evidence="17">Molybdate transport system permease protein</fullName>
    </submittedName>
</protein>
<dbReference type="GO" id="GO:0005886">
    <property type="term" value="C:plasma membrane"/>
    <property type="evidence" value="ECO:0007669"/>
    <property type="project" value="UniProtKB-SubCell"/>
</dbReference>
<evidence type="ECO:0000256" key="4">
    <source>
        <dbReference type="ARBA" id="ARBA00022505"/>
    </source>
</evidence>
<dbReference type="PROSITE" id="PS50928">
    <property type="entry name" value="ABC_TM1"/>
    <property type="match status" value="1"/>
</dbReference>
<evidence type="ECO:0000256" key="13">
    <source>
        <dbReference type="SAM" id="MobiDB-lite"/>
    </source>
</evidence>
<feature type="transmembrane region" description="Helical" evidence="12">
    <location>
        <begin position="205"/>
        <end position="224"/>
    </location>
</feature>
<keyword evidence="3" id="KW-1003">Cell membrane</keyword>
<dbReference type="Proteomes" id="UP000617426">
    <property type="component" value="Unassembled WGS sequence"/>
</dbReference>
<evidence type="ECO:0000256" key="10">
    <source>
        <dbReference type="ARBA" id="ARBA00023136"/>
    </source>
</evidence>
<keyword evidence="4 11" id="KW-0500">Molybdenum</keyword>
<keyword evidence="9 12" id="KW-1133">Transmembrane helix</keyword>
<dbReference type="PANTHER" id="PTHR43514:SF1">
    <property type="entry name" value="SULFATE_THIOSULFATE IMPORT ATP-BINDING PROTEIN CYSA"/>
    <property type="match status" value="1"/>
</dbReference>
<evidence type="ECO:0000313" key="17">
    <source>
        <dbReference type="EMBL" id="MBB6333826.1"/>
    </source>
</evidence>
<dbReference type="InterPro" id="IPR003439">
    <property type="entry name" value="ABC_transporter-like_ATP-bd"/>
</dbReference>
<organism evidence="17 18">
    <name type="scientific">Schaalia hyovaginalis</name>
    <dbReference type="NCBI Taxonomy" id="29316"/>
    <lineage>
        <taxon>Bacteria</taxon>
        <taxon>Bacillati</taxon>
        <taxon>Actinomycetota</taxon>
        <taxon>Actinomycetes</taxon>
        <taxon>Actinomycetales</taxon>
        <taxon>Actinomycetaceae</taxon>
        <taxon>Schaalia</taxon>
    </lineage>
</organism>
<evidence type="ECO:0000313" key="18">
    <source>
        <dbReference type="Proteomes" id="UP000617426"/>
    </source>
</evidence>
<evidence type="ECO:0000256" key="1">
    <source>
        <dbReference type="ARBA" id="ARBA00004141"/>
    </source>
</evidence>
<evidence type="ECO:0000256" key="3">
    <source>
        <dbReference type="ARBA" id="ARBA00022475"/>
    </source>
</evidence>
<dbReference type="InterPro" id="IPR003593">
    <property type="entry name" value="AAA+_ATPase"/>
</dbReference>
<dbReference type="SMART" id="SM00382">
    <property type="entry name" value="AAA"/>
    <property type="match status" value="1"/>
</dbReference>
<evidence type="ECO:0000256" key="11">
    <source>
        <dbReference type="PROSITE-ProRule" id="PRU01213"/>
    </source>
</evidence>
<dbReference type="InterPro" id="IPR008995">
    <property type="entry name" value="Mo/tungstate-bd_C_term_dom"/>
</dbReference>
<keyword evidence="7" id="KW-0067">ATP-binding</keyword>
<dbReference type="PROSITE" id="PS51866">
    <property type="entry name" value="MOP"/>
    <property type="match status" value="1"/>
</dbReference>
<keyword evidence="10 12" id="KW-0472">Membrane</keyword>
<feature type="transmembrane region" description="Helical" evidence="12">
    <location>
        <begin position="98"/>
        <end position="119"/>
    </location>
</feature>
<dbReference type="AlphaFoldDB" id="A0A923E557"/>
<feature type="transmembrane region" description="Helical" evidence="12">
    <location>
        <begin position="60"/>
        <end position="78"/>
    </location>
</feature>
<feature type="domain" description="ABC transporter" evidence="14">
    <location>
        <begin position="261"/>
        <end position="495"/>
    </location>
</feature>
<dbReference type="SUPFAM" id="SSF50331">
    <property type="entry name" value="MOP-like"/>
    <property type="match status" value="1"/>
</dbReference>
<dbReference type="Gene3D" id="1.10.3720.10">
    <property type="entry name" value="MetI-like"/>
    <property type="match status" value="1"/>
</dbReference>
<dbReference type="InterPro" id="IPR004606">
    <property type="entry name" value="Mop_domain"/>
</dbReference>
<dbReference type="Pfam" id="PF00005">
    <property type="entry name" value="ABC_tran"/>
    <property type="match status" value="1"/>
</dbReference>
<dbReference type="Pfam" id="PF00528">
    <property type="entry name" value="BPD_transp_1"/>
    <property type="match status" value="1"/>
</dbReference>
<reference evidence="17" key="1">
    <citation type="submission" date="2020-08" db="EMBL/GenBank/DDBJ databases">
        <title>Sequencing the genomes of 1000 actinobacteria strains.</title>
        <authorList>
            <person name="Klenk H.-P."/>
        </authorList>
    </citation>
    <scope>NUCLEOTIDE SEQUENCE</scope>
    <source>
        <strain evidence="17">DSM 10695</strain>
    </source>
</reference>
<proteinExistence type="inferred from homology"/>
<feature type="region of interest" description="Disordered" evidence="13">
    <location>
        <begin position="229"/>
        <end position="264"/>
    </location>
</feature>